<dbReference type="GO" id="GO:0005634">
    <property type="term" value="C:nucleus"/>
    <property type="evidence" value="ECO:0007669"/>
    <property type="project" value="TreeGrafter"/>
</dbReference>
<dbReference type="AlphaFoldDB" id="A9NTZ4"/>
<name>A9NTZ4_PICSI</name>
<sequence>MARGDLDADNLSQADISTEERDKLVAELMRYMLFKIHQHPGVPVKREELTQLITKNYRQRNLPAVVITQAQKKFASIFGYEMKELQRSRPSKSNNVRSSQQSTTDSKSYILKTMLPEELRTKLVENKETSHFLGLTFVIVGIVQLAGGKVPEDTLWQHLRRLGLDEHDEKHPHFGNVKQAIETIIKQRYIQKDKVIGPEGDVIVYELAERALDEIVNGRLKESITQIVKQDIPTTEPSEA</sequence>
<dbReference type="InterPro" id="IPR041899">
    <property type="entry name" value="MAGE_WH2"/>
</dbReference>
<reference evidence="3" key="1">
    <citation type="journal article" date="2008" name="BMC Genomics">
        <title>A conifer genomics resource of 200,000 spruce (Picea spp.) ESTs and 6,464 high-quality, sequence-finished full-length cDNAs for Sitka spruce (Picea sitchensis).</title>
        <authorList>
            <person name="Ralph S.G."/>
            <person name="Chun H.J."/>
            <person name="Kolosova N."/>
            <person name="Cooper D."/>
            <person name="Oddy C."/>
            <person name="Ritland C.E."/>
            <person name="Kirkpatrick R."/>
            <person name="Moore R."/>
            <person name="Barber S."/>
            <person name="Holt R.A."/>
            <person name="Jones S.J."/>
            <person name="Marra M.A."/>
            <person name="Douglas C.J."/>
            <person name="Ritland K."/>
            <person name="Bohlmann J."/>
        </authorList>
    </citation>
    <scope>NUCLEOTIDE SEQUENCE</scope>
    <source>
        <tissue evidence="3">Bark</tissue>
    </source>
</reference>
<dbReference type="PANTHER" id="PTHR11736">
    <property type="entry name" value="MELANOMA-ASSOCIATED ANTIGEN MAGE ANTIGEN"/>
    <property type="match status" value="1"/>
</dbReference>
<dbReference type="SMART" id="SM01373">
    <property type="entry name" value="MAGE"/>
    <property type="match status" value="1"/>
</dbReference>
<dbReference type="InterPro" id="IPR041898">
    <property type="entry name" value="MAGE_WH1"/>
</dbReference>
<organism evidence="3">
    <name type="scientific">Picea sitchensis</name>
    <name type="common">Sitka spruce</name>
    <name type="synonym">Pinus sitchensis</name>
    <dbReference type="NCBI Taxonomy" id="3332"/>
    <lineage>
        <taxon>Eukaryota</taxon>
        <taxon>Viridiplantae</taxon>
        <taxon>Streptophyta</taxon>
        <taxon>Embryophyta</taxon>
        <taxon>Tracheophyta</taxon>
        <taxon>Spermatophyta</taxon>
        <taxon>Pinopsida</taxon>
        <taxon>Pinidae</taxon>
        <taxon>Conifers I</taxon>
        <taxon>Pinales</taxon>
        <taxon>Pinaceae</taxon>
        <taxon>Picea</taxon>
    </lineage>
</organism>
<evidence type="ECO:0000313" key="3">
    <source>
        <dbReference type="EMBL" id="ABK24105.1"/>
    </source>
</evidence>
<dbReference type="InterPro" id="IPR002190">
    <property type="entry name" value="MHD_dom"/>
</dbReference>
<proteinExistence type="evidence at transcript level"/>
<dbReference type="Gene3D" id="1.10.10.1200">
    <property type="entry name" value="MAGE homology domain, winged helix WH1 motif"/>
    <property type="match status" value="1"/>
</dbReference>
<protein>
    <recommendedName>
        <fullName evidence="2">MAGE domain-containing protein</fullName>
    </recommendedName>
</protein>
<dbReference type="EMBL" id="EF084795">
    <property type="protein sequence ID" value="ABK24105.1"/>
    <property type="molecule type" value="mRNA"/>
</dbReference>
<evidence type="ECO:0000256" key="1">
    <source>
        <dbReference type="SAM" id="MobiDB-lite"/>
    </source>
</evidence>
<dbReference type="InterPro" id="IPR037445">
    <property type="entry name" value="MAGE"/>
</dbReference>
<feature type="region of interest" description="Disordered" evidence="1">
    <location>
        <begin position="86"/>
        <end position="107"/>
    </location>
</feature>
<feature type="compositionally biased region" description="Polar residues" evidence="1">
    <location>
        <begin position="91"/>
        <end position="107"/>
    </location>
</feature>
<dbReference type="OMA" id="KITYSWG"/>
<evidence type="ECO:0000259" key="2">
    <source>
        <dbReference type="PROSITE" id="PS50838"/>
    </source>
</evidence>
<dbReference type="Gene3D" id="1.10.10.1210">
    <property type="entry name" value="MAGE homology domain, winged helix WH2 motif"/>
    <property type="match status" value="1"/>
</dbReference>
<accession>A9NTZ4</accession>
<dbReference type="PROSITE" id="PS50838">
    <property type="entry name" value="MAGE"/>
    <property type="match status" value="1"/>
</dbReference>
<feature type="domain" description="MAGE" evidence="2">
    <location>
        <begin position="21"/>
        <end position="231"/>
    </location>
</feature>
<dbReference type="PANTHER" id="PTHR11736:SF14">
    <property type="entry name" value="NSE3 HOMOLOG, SMC5-SMC6 COMPLEX COMPONENT"/>
    <property type="match status" value="1"/>
</dbReference>
<dbReference type="Pfam" id="PF01454">
    <property type="entry name" value="MAGE"/>
    <property type="match status" value="1"/>
</dbReference>